<comment type="caution">
    <text evidence="2">The sequence shown here is derived from an EMBL/GenBank/DDBJ whole genome shotgun (WGS) entry which is preliminary data.</text>
</comment>
<evidence type="ECO:0000313" key="2">
    <source>
        <dbReference type="EMBL" id="KAJ7079264.1"/>
    </source>
</evidence>
<name>A0AAD6TTR5_9AGAR</name>
<protein>
    <submittedName>
        <fullName evidence="2">Uncharacterized protein</fullName>
    </submittedName>
</protein>
<evidence type="ECO:0000313" key="3">
    <source>
        <dbReference type="Proteomes" id="UP001222325"/>
    </source>
</evidence>
<dbReference type="Proteomes" id="UP001222325">
    <property type="component" value="Unassembled WGS sequence"/>
</dbReference>
<reference evidence="2" key="1">
    <citation type="submission" date="2023-03" db="EMBL/GenBank/DDBJ databases">
        <title>Massive genome expansion in bonnet fungi (Mycena s.s.) driven by repeated elements and novel gene families across ecological guilds.</title>
        <authorList>
            <consortium name="Lawrence Berkeley National Laboratory"/>
            <person name="Harder C.B."/>
            <person name="Miyauchi S."/>
            <person name="Viragh M."/>
            <person name="Kuo A."/>
            <person name="Thoen E."/>
            <person name="Andreopoulos B."/>
            <person name="Lu D."/>
            <person name="Skrede I."/>
            <person name="Drula E."/>
            <person name="Henrissat B."/>
            <person name="Morin E."/>
            <person name="Kohler A."/>
            <person name="Barry K."/>
            <person name="LaButti K."/>
            <person name="Morin E."/>
            <person name="Salamov A."/>
            <person name="Lipzen A."/>
            <person name="Mereny Z."/>
            <person name="Hegedus B."/>
            <person name="Baldrian P."/>
            <person name="Stursova M."/>
            <person name="Weitz H."/>
            <person name="Taylor A."/>
            <person name="Grigoriev I.V."/>
            <person name="Nagy L.G."/>
            <person name="Martin F."/>
            <person name="Kauserud H."/>
        </authorList>
    </citation>
    <scope>NUCLEOTIDE SEQUENCE</scope>
    <source>
        <strain evidence="2">CBHHK173m</strain>
    </source>
</reference>
<organism evidence="2 3">
    <name type="scientific">Mycena belliarum</name>
    <dbReference type="NCBI Taxonomy" id="1033014"/>
    <lineage>
        <taxon>Eukaryota</taxon>
        <taxon>Fungi</taxon>
        <taxon>Dikarya</taxon>
        <taxon>Basidiomycota</taxon>
        <taxon>Agaricomycotina</taxon>
        <taxon>Agaricomycetes</taxon>
        <taxon>Agaricomycetidae</taxon>
        <taxon>Agaricales</taxon>
        <taxon>Marasmiineae</taxon>
        <taxon>Mycenaceae</taxon>
        <taxon>Mycena</taxon>
    </lineage>
</organism>
<dbReference type="AlphaFoldDB" id="A0AAD6TTR5"/>
<evidence type="ECO:0000256" key="1">
    <source>
        <dbReference type="SAM" id="MobiDB-lite"/>
    </source>
</evidence>
<feature type="compositionally biased region" description="Low complexity" evidence="1">
    <location>
        <begin position="203"/>
        <end position="217"/>
    </location>
</feature>
<accession>A0AAD6TTR5</accession>
<dbReference type="EMBL" id="JARJCN010000061">
    <property type="protein sequence ID" value="KAJ7079264.1"/>
    <property type="molecule type" value="Genomic_DNA"/>
</dbReference>
<proteinExistence type="predicted"/>
<feature type="region of interest" description="Disordered" evidence="1">
    <location>
        <begin position="170"/>
        <end position="221"/>
    </location>
</feature>
<gene>
    <name evidence="2" type="ORF">B0H15DRAFT_858843</name>
</gene>
<feature type="region of interest" description="Disordered" evidence="1">
    <location>
        <begin position="49"/>
        <end position="73"/>
    </location>
</feature>
<feature type="compositionally biased region" description="Low complexity" evidence="1">
    <location>
        <begin position="50"/>
        <end position="59"/>
    </location>
</feature>
<sequence length="294" mass="32659">MTLPFSAAVSTLRSSNQPRYQFFASRVDTGGERRTASLRSTAALAHISDDGSSSLLPSSDGRHNGGGAKFVDPRTLEGCGARELGEWQRSGAKRLQPRDKAYIRYLHAQGVAEQDIAEESSWSLKTVRKAIKNDYGHAGLKVSEEEAARHVCPEFQDRLRAIQTRIKSKERALPEALDSEQGPRQGQYYRSPLPPSDRDNSSSHRSSTSATARRTSSGPARDTDDVFVHAFLAGTSLDEEWFTHFRESGMTKRTLRHVAQMPHQRADAYFARLAPGMTFADRLILIDALLDLDK</sequence>
<keyword evidence="3" id="KW-1185">Reference proteome</keyword>